<keyword evidence="1" id="KW-0863">Zinc-finger</keyword>
<reference evidence="4" key="1">
    <citation type="submission" date="2023-10" db="EMBL/GenBank/DDBJ databases">
        <authorList>
            <person name="Chen Y."/>
            <person name="Shah S."/>
            <person name="Dougan E. K."/>
            <person name="Thang M."/>
            <person name="Chan C."/>
        </authorList>
    </citation>
    <scope>NUCLEOTIDE SEQUENCE [LARGE SCALE GENOMIC DNA]</scope>
</reference>
<accession>A0ABN9X587</accession>
<feature type="region of interest" description="Disordered" evidence="2">
    <location>
        <begin position="267"/>
        <end position="296"/>
    </location>
</feature>
<dbReference type="PANTHER" id="PTHR11439">
    <property type="entry name" value="GAG-POL-RELATED RETROTRANSPOSON"/>
    <property type="match status" value="1"/>
</dbReference>
<gene>
    <name evidence="4" type="ORF">PCOR1329_LOCUS73566</name>
</gene>
<protein>
    <recommendedName>
        <fullName evidence="3">CCHC-type domain-containing protein</fullName>
    </recommendedName>
</protein>
<evidence type="ECO:0000313" key="4">
    <source>
        <dbReference type="EMBL" id="CAK0894539.1"/>
    </source>
</evidence>
<name>A0ABN9X587_9DINO</name>
<feature type="compositionally biased region" description="Basic and acidic residues" evidence="2">
    <location>
        <begin position="279"/>
        <end position="292"/>
    </location>
</feature>
<dbReference type="Proteomes" id="UP001189429">
    <property type="component" value="Unassembled WGS sequence"/>
</dbReference>
<proteinExistence type="predicted"/>
<feature type="region of interest" description="Disordered" evidence="2">
    <location>
        <begin position="912"/>
        <end position="997"/>
    </location>
</feature>
<sequence length="1386" mass="153572">MEAALQELQRVLGEQAAQIQRLTEGAQRPEAGTDDKRLESIVDTKILSRIGIFSGADEEWRQWCFVFESTAGLVDLEQIMTHCEVTEKTELGWAAQSERVQLRMKVLYHLLIATTRGKAPTILQMVPKNNGAIGWKRLKEEYEPKSGGRLTAMLMGVLSPEWQTAIRGGVRTWEAAWKEWEKSVSLYEAQSLEKVTDGTRIAVVVRWAPEDMMAVVRQALWSIGQDYNKLAKGYGKQARIDAGKGRDVDRDTCKDCGKRGHWSRDCWAPGGGSANQTKGEAKDKKGGKGGQEKKKKCDKCGKLGHETKDCRSHIKCDKCGKQGHKALECRSTPESAEVKRIVIEEDELRVMGVTESVNTTDDGSKYAWVSIDSGSDADGCPLGFGHSSDDVDDPARVELRTATNEEIQDYGERNVGIAFLDETDREVMTTNRFRIGDFRKPVLSCGIRVMRGAVIHPGTGNSYMAPPSVNGIQRKMLLTILGKSFHAKCRVLEAGAHGHPREILGSQSSVEALRARLKELRRLGIIDAAIYGTKKQLWERLVKCEHQLDEKMKVKEAIEERQRRLQEGVDPEVPRALKIPERPDAEAVRQHELTHAKFEPWRLECAFGKGDAAPHRGVQFLTDKGPEVPVVQIDCHFLKDDGDETEDAANRFSTTLAVIDCDTGVPLQLSLPEKGGNHDYTVTSIVSFLRRLGATQLRLRSDGGPSIVSIANAVAAKRLKFDNHKVTVEQTPRYSSQSLGAVGAQQKILQGQTRTIRVATEKMLGIKIEPSHVLWPWLVRHAGFITEMFHIKSNGRTPHQDATGTKHHGVILKFAEAAMFKHPMSSSGHRTGGRRSRKSKPMWEKGIFLGKTYESDEFLMGTCSGVHLVRTVHRLPEEDQSDLELVAKMVGVPWDRGIGQIGRPKGEEVVILPTAPPEKKQEEAEVDDTKEEKKVPDTTVEKGVAEDGHSYVSARSRTGSGCMEDAGLPTPRQEAGDSSSSRPAQPTGESEVPEIEMGTVGGVDGFVMDEIDPMPVMDPEMDIDWHEGEYDVDLIKAGKCKEINTMQEFDVFEAVSPDKIRCRFVAREFKNMDPEREGLFTPASEPTAGKLIGFKAAKRNQPTVIIDAVNAYFHAAEALKGNTTRTMWRMKKKLYGERDASRGFSDCMNRTLVSEMAFTTELGSKVNIKVSKLLKAGAKYQHLKGGRVRVEDGMFLTGNKKYADKIIELLNLGKAKSSPTPIVTKLLKEDSEHPLNAEKTRLYRQCVGIARYMVNYVTEVTFAVHVLSKRLAAPTDNDMKRLKHLGRYLLGVRHYALFFPRAGEADILECYAGSDWVGDSIGRKSVSCGVLCCGGCALLEYSRGQISQALSSGEAEYCASVTAAAEAIHLQSVMGFLDMDANIRSA</sequence>
<dbReference type="SUPFAM" id="SSF57756">
    <property type="entry name" value="Retrovirus zinc finger-like domains"/>
    <property type="match status" value="2"/>
</dbReference>
<dbReference type="EMBL" id="CAUYUJ010019915">
    <property type="protein sequence ID" value="CAK0894539.1"/>
    <property type="molecule type" value="Genomic_DNA"/>
</dbReference>
<dbReference type="PROSITE" id="PS50158">
    <property type="entry name" value="ZF_CCHC"/>
    <property type="match status" value="3"/>
</dbReference>
<feature type="domain" description="CCHC-type" evidence="3">
    <location>
        <begin position="315"/>
        <end position="331"/>
    </location>
</feature>
<dbReference type="Pfam" id="PF00098">
    <property type="entry name" value="zf-CCHC"/>
    <property type="match status" value="1"/>
</dbReference>
<dbReference type="InterPro" id="IPR036875">
    <property type="entry name" value="Znf_CCHC_sf"/>
</dbReference>
<evidence type="ECO:0000256" key="2">
    <source>
        <dbReference type="SAM" id="MobiDB-lite"/>
    </source>
</evidence>
<dbReference type="PANTHER" id="PTHR11439:SF483">
    <property type="entry name" value="PEPTIDE SYNTHASE GLIP-LIKE, PUTATIVE (AFU_ORTHOLOGUE AFUA_3G12920)-RELATED"/>
    <property type="match status" value="1"/>
</dbReference>
<evidence type="ECO:0000256" key="1">
    <source>
        <dbReference type="PROSITE-ProRule" id="PRU00047"/>
    </source>
</evidence>
<feature type="compositionally biased region" description="Basic and acidic residues" evidence="2">
    <location>
        <begin position="930"/>
        <end position="949"/>
    </location>
</feature>
<organism evidence="4 5">
    <name type="scientific">Prorocentrum cordatum</name>
    <dbReference type="NCBI Taxonomy" id="2364126"/>
    <lineage>
        <taxon>Eukaryota</taxon>
        <taxon>Sar</taxon>
        <taxon>Alveolata</taxon>
        <taxon>Dinophyceae</taxon>
        <taxon>Prorocentrales</taxon>
        <taxon>Prorocentraceae</taxon>
        <taxon>Prorocentrum</taxon>
    </lineage>
</organism>
<dbReference type="SMART" id="SM00343">
    <property type="entry name" value="ZnF_C2HC"/>
    <property type="match status" value="3"/>
</dbReference>
<evidence type="ECO:0000259" key="3">
    <source>
        <dbReference type="PROSITE" id="PS50158"/>
    </source>
</evidence>
<dbReference type="Gene3D" id="4.10.60.10">
    <property type="entry name" value="Zinc finger, CCHC-type"/>
    <property type="match status" value="2"/>
</dbReference>
<feature type="domain" description="CCHC-type" evidence="3">
    <location>
        <begin position="253"/>
        <end position="266"/>
    </location>
</feature>
<dbReference type="InterPro" id="IPR001878">
    <property type="entry name" value="Znf_CCHC"/>
</dbReference>
<feature type="compositionally biased region" description="Polar residues" evidence="2">
    <location>
        <begin position="976"/>
        <end position="988"/>
    </location>
</feature>
<keyword evidence="5" id="KW-1185">Reference proteome</keyword>
<comment type="caution">
    <text evidence="4">The sequence shown here is derived from an EMBL/GenBank/DDBJ whole genome shotgun (WGS) entry which is preliminary data.</text>
</comment>
<feature type="domain" description="CCHC-type" evidence="3">
    <location>
        <begin position="296"/>
        <end position="312"/>
    </location>
</feature>
<keyword evidence="1" id="KW-0862">Zinc</keyword>
<keyword evidence="1" id="KW-0479">Metal-binding</keyword>
<evidence type="ECO:0000313" key="5">
    <source>
        <dbReference type="Proteomes" id="UP001189429"/>
    </source>
</evidence>